<sequence>MSLAPWQLPAGRKLVLASEQDREALAGSSIEHLVRYLEPGSTGIPVLRNTFPLLAVAFSKESEASLKTILSSIRQLRTVPEVEVLRLEAGKSEKAFELMRALLDGGVGRVASFSASFTAELALLRREREALLENYRALEDAFQARNWEPLAETFVHDPYVDPKDEGIGQLLASGFIDQLLPVSSLGVAGIALHLSSVPKDGGALSVTLSYVESEETVAEWTVDYKNLVTGWNYFSLPRACGGAARTLRLRVSTSGTETIGLSLGYPIASERYTTRSNVEHPDLDLRPLAFRVYTGVPGVAPTLAPNMIAPTSTQGTPRVQNYHLPVDLLKQVIDVSVSSIVPDFETISFLEHEHALVCHPLPSGITAGAISGAVEAGTTSLSANAIIDHPEGAPAAVSFLLAPANTDPRSKVEEIERSEPAFPTAMFSGWREVGPESPISINMQLDEPLGGPMDLMILSRAVGDSVDFSWLKVSGFRIVRQSPAAAGTGDVHVQ</sequence>
<evidence type="ECO:0000256" key="1">
    <source>
        <dbReference type="SAM" id="Coils"/>
    </source>
</evidence>
<dbReference type="AlphaFoldDB" id="A0A939EIW1"/>
<name>A0A939EIW1_9HYPH</name>
<evidence type="ECO:0000313" key="2">
    <source>
        <dbReference type="EMBL" id="MBN9673834.1"/>
    </source>
</evidence>
<organism evidence="2 3">
    <name type="scientific">Roseibium aggregatum</name>
    <dbReference type="NCBI Taxonomy" id="187304"/>
    <lineage>
        <taxon>Bacteria</taxon>
        <taxon>Pseudomonadati</taxon>
        <taxon>Pseudomonadota</taxon>
        <taxon>Alphaproteobacteria</taxon>
        <taxon>Hyphomicrobiales</taxon>
        <taxon>Stappiaceae</taxon>
        <taxon>Roseibium</taxon>
    </lineage>
</organism>
<evidence type="ECO:0000313" key="3">
    <source>
        <dbReference type="Proteomes" id="UP000664096"/>
    </source>
</evidence>
<dbReference type="Proteomes" id="UP000664096">
    <property type="component" value="Unassembled WGS sequence"/>
</dbReference>
<dbReference type="InterPro" id="IPR046184">
    <property type="entry name" value="DUF6212"/>
</dbReference>
<comment type="caution">
    <text evidence="2">The sequence shown here is derived from an EMBL/GenBank/DDBJ whole genome shotgun (WGS) entry which is preliminary data.</text>
</comment>
<dbReference type="Pfam" id="PF19717">
    <property type="entry name" value="DUF6212"/>
    <property type="match status" value="1"/>
</dbReference>
<feature type="coiled-coil region" evidence="1">
    <location>
        <begin position="114"/>
        <end position="141"/>
    </location>
</feature>
<dbReference type="EMBL" id="JAEKJZ010000008">
    <property type="protein sequence ID" value="MBN9673834.1"/>
    <property type="molecule type" value="Genomic_DNA"/>
</dbReference>
<reference evidence="2" key="1">
    <citation type="submission" date="2020-12" db="EMBL/GenBank/DDBJ databases">
        <title>Oil enriched cultivation method for isolating marine PHA-producing bacteria.</title>
        <authorList>
            <person name="Zheng W."/>
            <person name="Yu S."/>
            <person name="Huang Y."/>
        </authorList>
    </citation>
    <scope>NUCLEOTIDE SEQUENCE</scope>
    <source>
        <strain evidence="2">SY-2-12</strain>
    </source>
</reference>
<keyword evidence="1" id="KW-0175">Coiled coil</keyword>
<protein>
    <submittedName>
        <fullName evidence="2">Uncharacterized protein</fullName>
    </submittedName>
</protein>
<gene>
    <name evidence="2" type="ORF">JF539_25990</name>
</gene>
<proteinExistence type="predicted"/>
<accession>A0A939EIW1</accession>